<dbReference type="EMBL" id="FOQK01000006">
    <property type="protein sequence ID" value="SFH86239.1"/>
    <property type="molecule type" value="Genomic_DNA"/>
</dbReference>
<sequence>MIIYYYSTTGNSLYVARELQKSLPDVELRSLVTAGQEEAPVVDTDCVGFVFPMHYFGLPLQVEEFLQKLTLANSPYVFAVATCGVPYWGTPFMDMEKILAAKNCQVQAKWYVRLVSNYIPYRDIAADWRIAIRAWLAEKKIRKIAKAIAGREHHDTWQLLKKFCQSYHDKWQAQQQSIDENFQCDKEKCTACGLCEKICPRDNIKRPNGQPVWQHKCVECLGCLHICPVKAIDYGDITKGRKRYRHKEVKAADLLRGISAAK</sequence>
<dbReference type="PROSITE" id="PS51379">
    <property type="entry name" value="4FE4S_FER_2"/>
    <property type="match status" value="2"/>
</dbReference>
<dbReference type="SUPFAM" id="SSF52218">
    <property type="entry name" value="Flavoproteins"/>
    <property type="match status" value="1"/>
</dbReference>
<name>A0A1I3DI39_SELRU</name>
<reference evidence="6 7" key="1">
    <citation type="submission" date="2016-10" db="EMBL/GenBank/DDBJ databases">
        <authorList>
            <person name="de Groot N.N."/>
        </authorList>
    </citation>
    <scope>NUCLEOTIDE SEQUENCE [LARGE SCALE GENOMIC DNA]</scope>
    <source>
        <strain evidence="6 7">Z108</strain>
    </source>
</reference>
<keyword evidence="4" id="KW-0411">Iron-sulfur</keyword>
<dbReference type="InterPro" id="IPR050572">
    <property type="entry name" value="Fe-S_Ferredoxin"/>
</dbReference>
<protein>
    <submittedName>
        <fullName evidence="6">Flavodoxin</fullName>
    </submittedName>
</protein>
<evidence type="ECO:0000313" key="7">
    <source>
        <dbReference type="Proteomes" id="UP000183639"/>
    </source>
</evidence>
<dbReference type="InterPro" id="IPR029039">
    <property type="entry name" value="Flavoprotein-like_sf"/>
</dbReference>
<gene>
    <name evidence="6" type="ORF">SAMN04487861_106106</name>
</gene>
<evidence type="ECO:0000256" key="1">
    <source>
        <dbReference type="ARBA" id="ARBA00022485"/>
    </source>
</evidence>
<dbReference type="Gene3D" id="3.40.50.360">
    <property type="match status" value="1"/>
</dbReference>
<dbReference type="NCBIfam" id="NF038196">
    <property type="entry name" value="ferrodoxin_EFR1"/>
    <property type="match status" value="1"/>
</dbReference>
<proteinExistence type="predicted"/>
<accession>A0A1I3DI39</accession>
<keyword evidence="2" id="KW-0479">Metal-binding</keyword>
<keyword evidence="3" id="KW-0408">Iron</keyword>
<dbReference type="Pfam" id="PF13187">
    <property type="entry name" value="Fer4_9"/>
    <property type="match status" value="1"/>
</dbReference>
<dbReference type="RefSeq" id="WP_075442667.1">
    <property type="nucleotide sequence ID" value="NZ_FOQK01000006.1"/>
</dbReference>
<dbReference type="PROSITE" id="PS00198">
    <property type="entry name" value="4FE4S_FER_1"/>
    <property type="match status" value="2"/>
</dbReference>
<dbReference type="PANTHER" id="PTHR43687:SF2">
    <property type="entry name" value="FERREDOXIN 3"/>
    <property type="match status" value="1"/>
</dbReference>
<dbReference type="OrthoDB" id="9813995at2"/>
<dbReference type="Proteomes" id="UP000183639">
    <property type="component" value="Unassembled WGS sequence"/>
</dbReference>
<evidence type="ECO:0000256" key="2">
    <source>
        <dbReference type="ARBA" id="ARBA00022723"/>
    </source>
</evidence>
<feature type="domain" description="4Fe-4S ferredoxin-type" evidence="5">
    <location>
        <begin position="214"/>
        <end position="237"/>
    </location>
</feature>
<dbReference type="Gene3D" id="3.30.70.20">
    <property type="match status" value="1"/>
</dbReference>
<dbReference type="InterPro" id="IPR017896">
    <property type="entry name" value="4Fe4S_Fe-S-bd"/>
</dbReference>
<feature type="domain" description="4Fe-4S ferredoxin-type" evidence="5">
    <location>
        <begin position="180"/>
        <end position="209"/>
    </location>
</feature>
<evidence type="ECO:0000313" key="6">
    <source>
        <dbReference type="EMBL" id="SFH86239.1"/>
    </source>
</evidence>
<evidence type="ECO:0000259" key="5">
    <source>
        <dbReference type="PROSITE" id="PS51379"/>
    </source>
</evidence>
<dbReference type="InterPro" id="IPR017900">
    <property type="entry name" value="4Fe4S_Fe_S_CS"/>
</dbReference>
<dbReference type="GO" id="GO:0046872">
    <property type="term" value="F:metal ion binding"/>
    <property type="evidence" value="ECO:0007669"/>
    <property type="project" value="UniProtKB-KW"/>
</dbReference>
<dbReference type="GO" id="GO:0051539">
    <property type="term" value="F:4 iron, 4 sulfur cluster binding"/>
    <property type="evidence" value="ECO:0007669"/>
    <property type="project" value="UniProtKB-KW"/>
</dbReference>
<dbReference type="AlphaFoldDB" id="A0A1I3DI39"/>
<evidence type="ECO:0000256" key="4">
    <source>
        <dbReference type="ARBA" id="ARBA00023014"/>
    </source>
</evidence>
<dbReference type="InterPro" id="IPR047964">
    <property type="entry name" value="EFR1-like"/>
</dbReference>
<evidence type="ECO:0000256" key="3">
    <source>
        <dbReference type="ARBA" id="ARBA00023004"/>
    </source>
</evidence>
<keyword evidence="1" id="KW-0004">4Fe-4S</keyword>
<organism evidence="6 7">
    <name type="scientific">Selenomonas ruminantium</name>
    <dbReference type="NCBI Taxonomy" id="971"/>
    <lineage>
        <taxon>Bacteria</taxon>
        <taxon>Bacillati</taxon>
        <taxon>Bacillota</taxon>
        <taxon>Negativicutes</taxon>
        <taxon>Selenomonadales</taxon>
        <taxon>Selenomonadaceae</taxon>
        <taxon>Selenomonas</taxon>
    </lineage>
</organism>
<dbReference type="PANTHER" id="PTHR43687">
    <property type="entry name" value="ADENYLYLSULFATE REDUCTASE, BETA SUBUNIT"/>
    <property type="match status" value="1"/>
</dbReference>
<dbReference type="SUPFAM" id="SSF54862">
    <property type="entry name" value="4Fe-4S ferredoxins"/>
    <property type="match status" value="1"/>
</dbReference>